<feature type="non-terminal residue" evidence="16">
    <location>
        <position position="1304"/>
    </location>
</feature>
<comment type="similarity">
    <text evidence="2">Belongs to the EMC1 family.</text>
</comment>
<keyword evidence="7" id="KW-0256">Endoplasmic reticulum</keyword>
<dbReference type="GO" id="GO:0072546">
    <property type="term" value="C:EMC complex"/>
    <property type="evidence" value="ECO:0007669"/>
    <property type="project" value="InterPro"/>
</dbReference>
<evidence type="ECO:0000256" key="6">
    <source>
        <dbReference type="ARBA" id="ARBA00022729"/>
    </source>
</evidence>
<evidence type="ECO:0000256" key="5">
    <source>
        <dbReference type="ARBA" id="ARBA00022692"/>
    </source>
</evidence>
<evidence type="ECO:0000256" key="1">
    <source>
        <dbReference type="ARBA" id="ARBA00004115"/>
    </source>
</evidence>
<comment type="subunit">
    <text evidence="3">Component of the ER membrane protein complex (EMC).</text>
</comment>
<dbReference type="InterPro" id="IPR011678">
    <property type="entry name" value="EMC1_C"/>
</dbReference>
<dbReference type="SMART" id="SM00564">
    <property type="entry name" value="PQQ"/>
    <property type="match status" value="2"/>
</dbReference>
<feature type="domain" description="ER membrane protein complex subunit 1 C-terminal" evidence="13">
    <location>
        <begin position="767"/>
        <end position="973"/>
    </location>
</feature>
<dbReference type="SUPFAM" id="SSF50998">
    <property type="entry name" value="Quinoprotein alcohol dehydrogenase-like"/>
    <property type="match status" value="2"/>
</dbReference>
<evidence type="ECO:0000313" key="17">
    <source>
        <dbReference type="Proteomes" id="UP000257109"/>
    </source>
</evidence>
<evidence type="ECO:0000313" key="16">
    <source>
        <dbReference type="EMBL" id="RDX75940.1"/>
    </source>
</evidence>
<reference evidence="16" key="1">
    <citation type="submission" date="2018-05" db="EMBL/GenBank/DDBJ databases">
        <title>Draft genome of Mucuna pruriens seed.</title>
        <authorList>
            <person name="Nnadi N.E."/>
            <person name="Vos R."/>
            <person name="Hasami M.H."/>
            <person name="Devisetty U.K."/>
            <person name="Aguiy J.C."/>
        </authorList>
    </citation>
    <scope>NUCLEOTIDE SEQUENCE [LARGE SCALE GENOMIC DNA]</scope>
    <source>
        <strain evidence="16">JCA_2017</strain>
    </source>
</reference>
<dbReference type="InterPro" id="IPR015943">
    <property type="entry name" value="WD40/YVTN_repeat-like_dom_sf"/>
</dbReference>
<dbReference type="STRING" id="157652.A0A371FCB5"/>
<dbReference type="Gene3D" id="1.25.10.10">
    <property type="entry name" value="Leucine-rich Repeat Variant"/>
    <property type="match status" value="1"/>
</dbReference>
<evidence type="ECO:0000256" key="9">
    <source>
        <dbReference type="ARBA" id="ARBA00023136"/>
    </source>
</evidence>
<evidence type="ECO:0000256" key="11">
    <source>
        <dbReference type="SAM" id="MobiDB-lite"/>
    </source>
</evidence>
<protein>
    <recommendedName>
        <fullName evidence="4">ER membrane protein complex subunit 1</fullName>
    </recommendedName>
</protein>
<dbReference type="Pfam" id="PF25293">
    <property type="entry name" value="Beta-prop_EMC1_N"/>
    <property type="match status" value="1"/>
</dbReference>
<dbReference type="Proteomes" id="UP000257109">
    <property type="component" value="Unassembled WGS sequence"/>
</dbReference>
<evidence type="ECO:0000259" key="13">
    <source>
        <dbReference type="Pfam" id="PF07774"/>
    </source>
</evidence>
<dbReference type="InterPro" id="IPR016024">
    <property type="entry name" value="ARM-type_fold"/>
</dbReference>
<evidence type="ECO:0000256" key="10">
    <source>
        <dbReference type="ARBA" id="ARBA00023180"/>
    </source>
</evidence>
<evidence type="ECO:0000259" key="14">
    <source>
        <dbReference type="Pfam" id="PF25293"/>
    </source>
</evidence>
<keyword evidence="8 12" id="KW-1133">Transmembrane helix</keyword>
<evidence type="ECO:0000256" key="4">
    <source>
        <dbReference type="ARBA" id="ARBA00020824"/>
    </source>
</evidence>
<feature type="compositionally biased region" description="Low complexity" evidence="11">
    <location>
        <begin position="1063"/>
        <end position="1083"/>
    </location>
</feature>
<dbReference type="OrthoDB" id="28092at2759"/>
<dbReference type="InterPro" id="IPR011989">
    <property type="entry name" value="ARM-like"/>
</dbReference>
<comment type="caution">
    <text evidence="16">The sequence shown here is derived from an EMBL/GenBank/DDBJ whole genome shotgun (WGS) entry which is preliminary data.</text>
</comment>
<dbReference type="InterPro" id="IPR058678">
    <property type="entry name" value="ARM_PUB"/>
</dbReference>
<feature type="domain" description="EMC1 first beta-propeller" evidence="14">
    <location>
        <begin position="37"/>
        <end position="412"/>
    </location>
</feature>
<feature type="non-terminal residue" evidence="16">
    <location>
        <position position="1"/>
    </location>
</feature>
<feature type="compositionally biased region" description="Low complexity" evidence="11">
    <location>
        <begin position="1041"/>
        <end position="1055"/>
    </location>
</feature>
<keyword evidence="6" id="KW-0732">Signal</keyword>
<comment type="subcellular location">
    <subcellularLocation>
        <location evidence="1">Endoplasmic reticulum membrane</location>
        <topology evidence="1">Single-pass type I membrane protein</topology>
    </subcellularLocation>
</comment>
<keyword evidence="5 12" id="KW-0812">Transmembrane</keyword>
<dbReference type="InterPro" id="IPR058545">
    <property type="entry name" value="Beta-prop_EMC1_1st"/>
</dbReference>
<sequence>SALVAESPWPWRLGFFSPFYSFSHLLISVLRFTKIKHQQYIGKVKHALFHTQKTGRKRVLVSTEENVVASLDLRHGEIFWRHVLGTNDVVDGLDIALGKYVITLSSDGSILRAWNLPDGQMVWESSLQGSNASKSILYISKNLKTDKDDLILAFGKGCLHAVSSIDGEVLWRQDFAGESIEVSHIIQSTDEIYVVGFVGSSKFYVYGLNAKNGELLKNDHTTLPCDTFGELLSVSGDKFVVLDNRRSKILTINIKNGKISYNQKPISDLIKDSSGSAVILPSRLPELFALHINSHVLVIKVTNEGDLVLVDKINNAVAVSDALSISEGQHAFAFVQHEDSKIQLFVKDVNDWNGDLLKESIVIDHQRGKIDKIFINNYVRTDRSYGFRALMVMEDHSLLLVQQGEIVWSREDGLASVVDVTTSELPVEKEGVSVAKVEQNLFEWLKGHVLKLKGTLMIASPEDVIAIQAMRLRSSEKSKMTRDHNGFRKLLIVLTRAGKVFALHTGDGRVVWSILLHTLRKTEVCEHPVGLNIYQWQVPHHHALDENPSILVVGQCGPSLAAPAVLSFIDAYTGKELNSLSLAHTVAQVIPLPYTDSTEQRLHLIIDINQHAYLYPRTPEAIDILQREFSNVYWYSVEADNGVIRGHALKSNCIHKVVDEYCFDFRDLWSIVFPSESEKIIATVTRKPNEVVHTQAKVMTDHDVMYKYVSKNVLFVANAAPKARGEIGTATPEEAWLVIYIIDTVTGRILHRMTHHGCQGPVHAVFSENWVVYHYFNLRAHRYEMSVVEVYDQSRADNKDVWKFVLGKHNLTSPISSYYRPEIVTKSQSYFFTHSVKAIEVTSTAKGITSKQLLIGTIGDQVLALDKRFLDPRRTLNPSQAEKEEGIIPLTDSLPIISQSYITHSLKVESLRGIVTVPAKLESTSLVFAYGVDLFFTQIAPSRTYDSLTEDFSYALLLLTIVALVAAIFVTWAVFVKLGCPSKSCSLNCKVIFTMKTHHQPKLKTQLFSCGFFRHCAQTVLSPTGATPPLPLTPPRFQCESSTSSSSSATSQSFTQWRFSPSTPNTNTNTNINNNTNTIKTNTNINLPPPPQILNLQELFHISELQLTTDPTSALHLLERSLVPNPPQDQPPCPPNLMRALITNLSHAKPATKILFALCLSHANRRVAVETGAVSAVVEAAPELDGAPAERALAALELMCTLPEGADEVRAHALAVPVMVTMMGKTGARGKEYAIGVLAVLYGGAGAEQQTAPPEEVARAVELALQGECSARGRRKGAQLLKTLQQLSLSQAEIEAEPHANEAN</sequence>
<dbReference type="Pfam" id="PF07774">
    <property type="entry name" value="EMC1_C"/>
    <property type="match status" value="1"/>
</dbReference>
<dbReference type="Gene3D" id="2.130.10.10">
    <property type="entry name" value="YVTN repeat-like/Quinoprotein amine dehydrogenase"/>
    <property type="match status" value="1"/>
</dbReference>
<evidence type="ECO:0000259" key="15">
    <source>
        <dbReference type="Pfam" id="PF25598"/>
    </source>
</evidence>
<dbReference type="EMBL" id="QJKJ01009674">
    <property type="protein sequence ID" value="RDX75940.1"/>
    <property type="molecule type" value="Genomic_DNA"/>
</dbReference>
<keyword evidence="10" id="KW-0325">Glycoprotein</keyword>
<dbReference type="FunFam" id="2.130.10.10:FF:000579">
    <property type="entry name" value="Os05g0230600 protein"/>
    <property type="match status" value="1"/>
</dbReference>
<evidence type="ECO:0000256" key="12">
    <source>
        <dbReference type="SAM" id="Phobius"/>
    </source>
</evidence>
<dbReference type="InterPro" id="IPR026895">
    <property type="entry name" value="EMC1"/>
</dbReference>
<organism evidence="16 17">
    <name type="scientific">Mucuna pruriens</name>
    <name type="common">Velvet bean</name>
    <name type="synonym">Dolichos pruriens</name>
    <dbReference type="NCBI Taxonomy" id="157652"/>
    <lineage>
        <taxon>Eukaryota</taxon>
        <taxon>Viridiplantae</taxon>
        <taxon>Streptophyta</taxon>
        <taxon>Embryophyta</taxon>
        <taxon>Tracheophyta</taxon>
        <taxon>Spermatophyta</taxon>
        <taxon>Magnoliopsida</taxon>
        <taxon>eudicotyledons</taxon>
        <taxon>Gunneridae</taxon>
        <taxon>Pentapetalae</taxon>
        <taxon>rosids</taxon>
        <taxon>fabids</taxon>
        <taxon>Fabales</taxon>
        <taxon>Fabaceae</taxon>
        <taxon>Papilionoideae</taxon>
        <taxon>50 kb inversion clade</taxon>
        <taxon>NPAAA clade</taxon>
        <taxon>indigoferoid/millettioid clade</taxon>
        <taxon>Phaseoleae</taxon>
        <taxon>Mucuna</taxon>
    </lineage>
</organism>
<feature type="domain" description="U-box" evidence="15">
    <location>
        <begin position="1147"/>
        <end position="1286"/>
    </location>
</feature>
<dbReference type="GO" id="GO:0034975">
    <property type="term" value="P:protein folding in endoplasmic reticulum"/>
    <property type="evidence" value="ECO:0007669"/>
    <property type="project" value="TreeGrafter"/>
</dbReference>
<keyword evidence="9 12" id="KW-0472">Membrane</keyword>
<gene>
    <name evidence="16" type="primary">EMC1</name>
    <name evidence="16" type="ORF">CR513_44129</name>
</gene>
<evidence type="ECO:0000256" key="2">
    <source>
        <dbReference type="ARBA" id="ARBA00007904"/>
    </source>
</evidence>
<dbReference type="Pfam" id="PF25598">
    <property type="entry name" value="ARM_PUB"/>
    <property type="match status" value="1"/>
</dbReference>
<dbReference type="InterPro" id="IPR011047">
    <property type="entry name" value="Quinoprotein_ADH-like_sf"/>
</dbReference>
<evidence type="ECO:0000256" key="3">
    <source>
        <dbReference type="ARBA" id="ARBA00011276"/>
    </source>
</evidence>
<proteinExistence type="inferred from homology"/>
<dbReference type="PANTHER" id="PTHR21573">
    <property type="entry name" value="ER MEMBRANE PROTEIN COMPLEX SUBUNIT 1"/>
    <property type="match status" value="1"/>
</dbReference>
<dbReference type="InterPro" id="IPR018391">
    <property type="entry name" value="PQQ_b-propeller_rpt"/>
</dbReference>
<keyword evidence="17" id="KW-1185">Reference proteome</keyword>
<dbReference type="SUPFAM" id="SSF48371">
    <property type="entry name" value="ARM repeat"/>
    <property type="match status" value="1"/>
</dbReference>
<feature type="transmembrane region" description="Helical" evidence="12">
    <location>
        <begin position="952"/>
        <end position="975"/>
    </location>
</feature>
<dbReference type="PANTHER" id="PTHR21573:SF0">
    <property type="entry name" value="ER MEMBRANE PROTEIN COMPLEX SUBUNIT 1"/>
    <property type="match status" value="1"/>
</dbReference>
<evidence type="ECO:0000256" key="7">
    <source>
        <dbReference type="ARBA" id="ARBA00022824"/>
    </source>
</evidence>
<accession>A0A371FCB5</accession>
<evidence type="ECO:0000256" key="8">
    <source>
        <dbReference type="ARBA" id="ARBA00022989"/>
    </source>
</evidence>
<feature type="region of interest" description="Disordered" evidence="11">
    <location>
        <begin position="1032"/>
        <end position="1083"/>
    </location>
</feature>
<name>A0A371FCB5_MUCPR</name>